<gene>
    <name evidence="6" type="ORF">FH972_011498</name>
</gene>
<evidence type="ECO:0000313" key="7">
    <source>
        <dbReference type="Proteomes" id="UP000327013"/>
    </source>
</evidence>
<evidence type="ECO:0000313" key="6">
    <source>
        <dbReference type="EMBL" id="KAE8039050.1"/>
    </source>
</evidence>
<evidence type="ECO:0000256" key="1">
    <source>
        <dbReference type="ARBA" id="ARBA00022741"/>
    </source>
</evidence>
<dbReference type="SUPFAM" id="SSF52540">
    <property type="entry name" value="P-loop containing nucleoside triphosphate hydrolases"/>
    <property type="match status" value="1"/>
</dbReference>
<dbReference type="InterPro" id="IPR025486">
    <property type="entry name" value="DUF4378"/>
</dbReference>
<organism evidence="6 7">
    <name type="scientific">Carpinus fangiana</name>
    <dbReference type="NCBI Taxonomy" id="176857"/>
    <lineage>
        <taxon>Eukaryota</taxon>
        <taxon>Viridiplantae</taxon>
        <taxon>Streptophyta</taxon>
        <taxon>Embryophyta</taxon>
        <taxon>Tracheophyta</taxon>
        <taxon>Spermatophyta</taxon>
        <taxon>Magnoliopsida</taxon>
        <taxon>eudicotyledons</taxon>
        <taxon>Gunneridae</taxon>
        <taxon>Pentapetalae</taxon>
        <taxon>rosids</taxon>
        <taxon>fabids</taxon>
        <taxon>Fagales</taxon>
        <taxon>Betulaceae</taxon>
        <taxon>Carpinus</taxon>
    </lineage>
</organism>
<dbReference type="EMBL" id="CM017324">
    <property type="protein sequence ID" value="KAE8039050.1"/>
    <property type="molecule type" value="Genomic_DNA"/>
</dbReference>
<dbReference type="InterPro" id="IPR006073">
    <property type="entry name" value="GTP-bd"/>
</dbReference>
<reference evidence="6 7" key="1">
    <citation type="submission" date="2019-06" db="EMBL/GenBank/DDBJ databases">
        <title>A chromosomal-level reference genome of Carpinus fangiana (Coryloideae, Betulaceae).</title>
        <authorList>
            <person name="Yang X."/>
            <person name="Wang Z."/>
            <person name="Zhang L."/>
            <person name="Hao G."/>
            <person name="Liu J."/>
            <person name="Yang Y."/>
        </authorList>
    </citation>
    <scope>NUCLEOTIDE SEQUENCE [LARGE SCALE GENOMIC DNA]</scope>
    <source>
        <strain evidence="6">Cfa_2016G</strain>
        <tissue evidence="6">Leaf</tissue>
    </source>
</reference>
<sequence length="1240" mass="138355">MGSHLERTLSGVQFEGSHPGCMWGIFHILDYHHWHHVKKKLPHNKHSGGRHARCKASQKTNLKRRDNEVQELMDSAAEPLVNEQHGTVSSPASTKKRPGKARIKELIAEEMTKEEKHRYWNLSHAVRIWLRRIIPAHHLEHSDKSLGEIHADGKNPIILVQKSADTSSTGLQVFPEKSDRGLEETDQLKGDVSNNQFKECVDALEVFKVNKEYFLKILREPNIGTKHFHGLQNSNPKARLTKSVSYPAPNSQTPKNIRPRNVKHKQHESWSFPKGEKLVAASQALEFGASKSQKEYHLKSIPFMADNNSIGSTVRKESNSSQGVSHQGWNQQVINQFKEIKQRIMHALKENRKERNHTSTEQVLERDPFGKELSKRPEISDYDIGRGRPDCIQRTSSLNESLGRYTELFERSFGGETKSFHSKSLKLTNESKIPSSGSAPKPFRRRLSLPELDAFCSFLNEAPSDALSSEMPVMADNDHCNEPKTASTPVEPQTIEPIHADLETEFQKDIQSSNDLMVGGNYEGTATGESILHQDQKIGLTMSLSRELAHPCTELAEPGPVSDLETRFPDDITSIAELPSYEGFNKTEHLGTWYSLDQPLSPSLFKDLEALLHPELEDYGEENECSCDDHKLLFDLINDTLLEVYERSFTYFPKAFSFNHHIRPMPKGHHLLEEVWERLSSHLSLRPELDQSLDDVVARDMTKGDGWMNLQFDNEKERQMWLRSGKPLWHLEALRQSSKSPWIFPLVSLYSGTHRKSKLAPLQERKMMDRCKLYAKGGDGGNGCSSVRRGRHDRCARPDGGNGGRGGDVILECSPTVWDFSGLQHHVAANKGGPGTSKNMIGTRGENKVVYVPVGTVLHLIEGEIPTIIENCSSTDLDPWEIPGTLVDDISKSNQRSVYNDPNVAAEVESVLRTDHSLAQTERSMEMSISMKQTTQVASTDALSQISLSYNTSKICTKEETAEKEEIEETEQMKYNVAELTEQGQQIIVARGGEGGLGNVSAGKVLKKPKSMSPGVNKDNTFDVEVSDGDQSSLSKGFSGSESVLVLELKSIADVSLVGMPNAGKSTLLGAISRAKPTVGHYAFTTLRPNLGNMNYDDLLITVADVPGLIKGAHENRGLGHAFLRHIERTKVLAYVVDLAAALDGRKGIPPWEQLKDLILELEYHQEGLSDRPSLIVANKIDENGTEEVYEELKRRVPGVPMFPVCAVLEEGIPELKTGLKGLVNGEISTRLSLDGILLD</sequence>
<dbReference type="CDD" id="cd01898">
    <property type="entry name" value="Obg"/>
    <property type="match status" value="1"/>
</dbReference>
<keyword evidence="2" id="KW-0342">GTP-binding</keyword>
<dbReference type="SUPFAM" id="SSF82051">
    <property type="entry name" value="Obg GTP-binding protein N-terminal domain"/>
    <property type="match status" value="1"/>
</dbReference>
<feature type="compositionally biased region" description="Basic residues" evidence="3">
    <location>
        <begin position="41"/>
        <end position="56"/>
    </location>
</feature>
<dbReference type="PRINTS" id="PR00326">
    <property type="entry name" value="GTP1OBG"/>
</dbReference>
<dbReference type="PROSITE" id="PS51710">
    <property type="entry name" value="G_OBG"/>
    <property type="match status" value="1"/>
</dbReference>
<feature type="region of interest" description="Disordered" evidence="3">
    <location>
        <begin position="351"/>
        <end position="387"/>
    </location>
</feature>
<dbReference type="InterPro" id="IPR027417">
    <property type="entry name" value="P-loop_NTPase"/>
</dbReference>
<dbReference type="Proteomes" id="UP000327013">
    <property type="component" value="Chromosome 4"/>
</dbReference>
<evidence type="ECO:0000256" key="2">
    <source>
        <dbReference type="ARBA" id="ARBA00023134"/>
    </source>
</evidence>
<dbReference type="PROSITE" id="PS51883">
    <property type="entry name" value="OBG"/>
    <property type="match status" value="1"/>
</dbReference>
<dbReference type="GO" id="GO:0042254">
    <property type="term" value="P:ribosome biogenesis"/>
    <property type="evidence" value="ECO:0007669"/>
    <property type="project" value="UniProtKB-UniRule"/>
</dbReference>
<dbReference type="InterPro" id="IPR031167">
    <property type="entry name" value="G_OBG"/>
</dbReference>
<dbReference type="InterPro" id="IPR006169">
    <property type="entry name" value="GTP1_OBG_dom"/>
</dbReference>
<dbReference type="InterPro" id="IPR036726">
    <property type="entry name" value="GTP1_OBG_dom_sf"/>
</dbReference>
<evidence type="ECO:0000259" key="5">
    <source>
        <dbReference type="PROSITE" id="PS51883"/>
    </source>
</evidence>
<dbReference type="Pfam" id="PF12552">
    <property type="entry name" value="DUF3741"/>
    <property type="match status" value="1"/>
</dbReference>
<evidence type="ECO:0000259" key="4">
    <source>
        <dbReference type="PROSITE" id="PS51710"/>
    </source>
</evidence>
<dbReference type="Pfam" id="PF01018">
    <property type="entry name" value="GTP1_OBG"/>
    <property type="match status" value="1"/>
</dbReference>
<feature type="domain" description="Obg" evidence="5">
    <location>
        <begin position="765"/>
        <end position="1052"/>
    </location>
</feature>
<dbReference type="Pfam" id="PF14309">
    <property type="entry name" value="DUF4378"/>
    <property type="match status" value="1"/>
</dbReference>
<dbReference type="PANTHER" id="PTHR47071:SF2">
    <property type="entry name" value="PROTEIN TRM32"/>
    <property type="match status" value="1"/>
</dbReference>
<dbReference type="InterPro" id="IPR022212">
    <property type="entry name" value="DUF3741"/>
</dbReference>
<feature type="compositionally biased region" description="Polar residues" evidence="3">
    <location>
        <begin position="84"/>
        <end position="93"/>
    </location>
</feature>
<dbReference type="GO" id="GO:0005525">
    <property type="term" value="F:GTP binding"/>
    <property type="evidence" value="ECO:0007669"/>
    <property type="project" value="UniProtKB-KW"/>
</dbReference>
<dbReference type="Gene3D" id="3.40.50.300">
    <property type="entry name" value="P-loop containing nucleotide triphosphate hydrolases"/>
    <property type="match status" value="1"/>
</dbReference>
<dbReference type="InterPro" id="IPR044257">
    <property type="entry name" value="TRM32-like"/>
</dbReference>
<keyword evidence="1" id="KW-0547">Nucleotide-binding</keyword>
<dbReference type="Gene3D" id="2.70.210.12">
    <property type="entry name" value="GTP1/OBG domain"/>
    <property type="match status" value="1"/>
</dbReference>
<dbReference type="PANTHER" id="PTHR47071">
    <property type="entry name" value="PROTEIN TRM32"/>
    <property type="match status" value="1"/>
</dbReference>
<keyword evidence="7" id="KW-1185">Reference proteome</keyword>
<evidence type="ECO:0000256" key="3">
    <source>
        <dbReference type="SAM" id="MobiDB-lite"/>
    </source>
</evidence>
<name>A0A660KTM1_9ROSI</name>
<dbReference type="Pfam" id="PF01926">
    <property type="entry name" value="MMR_HSR1"/>
    <property type="match status" value="1"/>
</dbReference>
<dbReference type="OrthoDB" id="758104at2759"/>
<proteinExistence type="predicted"/>
<dbReference type="AlphaFoldDB" id="A0A660KTM1"/>
<accession>A0A660KTM1</accession>
<evidence type="ECO:0008006" key="8">
    <source>
        <dbReference type="Google" id="ProtNLM"/>
    </source>
</evidence>
<feature type="domain" description="OBG-type G" evidence="4">
    <location>
        <begin position="1053"/>
        <end position="1225"/>
    </location>
</feature>
<feature type="region of interest" description="Disordered" evidence="3">
    <location>
        <begin position="41"/>
        <end position="100"/>
    </location>
</feature>
<protein>
    <recommendedName>
        <fullName evidence="8">OBG-type G domain-containing protein</fullName>
    </recommendedName>
</protein>